<evidence type="ECO:0000259" key="3">
    <source>
        <dbReference type="Pfam" id="PF05569"/>
    </source>
</evidence>
<protein>
    <submittedName>
        <fullName evidence="4">M56 family metallopeptidase</fullName>
    </submittedName>
</protein>
<feature type="transmembrane region" description="Helical" evidence="2">
    <location>
        <begin position="34"/>
        <end position="55"/>
    </location>
</feature>
<feature type="transmembrane region" description="Helical" evidence="2">
    <location>
        <begin position="270"/>
        <end position="288"/>
    </location>
</feature>
<name>A0ABS3G750_9FLAO</name>
<feature type="domain" description="Peptidase M56" evidence="3">
    <location>
        <begin position="164"/>
        <end position="260"/>
    </location>
</feature>
<proteinExistence type="predicted"/>
<keyword evidence="5" id="KW-1185">Reference proteome</keyword>
<comment type="caution">
    <text evidence="4">The sequence shown here is derived from an EMBL/GenBank/DDBJ whole genome shotgun (WGS) entry which is preliminary data.</text>
</comment>
<keyword evidence="2" id="KW-1133">Transmembrane helix</keyword>
<dbReference type="CDD" id="cd07341">
    <property type="entry name" value="M56_BlaR1_MecR1_like"/>
    <property type="match status" value="1"/>
</dbReference>
<evidence type="ECO:0000313" key="4">
    <source>
        <dbReference type="EMBL" id="MBO0354879.1"/>
    </source>
</evidence>
<dbReference type="Pfam" id="PF05569">
    <property type="entry name" value="Peptidase_M56"/>
    <property type="match status" value="1"/>
</dbReference>
<feature type="compositionally biased region" description="Pro residues" evidence="1">
    <location>
        <begin position="713"/>
        <end position="723"/>
    </location>
</feature>
<dbReference type="EMBL" id="JAFLNL010000007">
    <property type="protein sequence ID" value="MBO0354879.1"/>
    <property type="molecule type" value="Genomic_DNA"/>
</dbReference>
<dbReference type="PANTHER" id="PTHR34978:SF3">
    <property type="entry name" value="SLR0241 PROTEIN"/>
    <property type="match status" value="1"/>
</dbReference>
<evidence type="ECO:0000256" key="2">
    <source>
        <dbReference type="SAM" id="Phobius"/>
    </source>
</evidence>
<gene>
    <name evidence="4" type="ORF">J0656_12715</name>
</gene>
<dbReference type="Proteomes" id="UP000664044">
    <property type="component" value="Unassembled WGS sequence"/>
</dbReference>
<feature type="transmembrane region" description="Helical" evidence="2">
    <location>
        <begin position="6"/>
        <end position="22"/>
    </location>
</feature>
<evidence type="ECO:0000256" key="1">
    <source>
        <dbReference type="SAM" id="MobiDB-lite"/>
    </source>
</evidence>
<feature type="compositionally biased region" description="Pro residues" evidence="1">
    <location>
        <begin position="678"/>
        <end position="690"/>
    </location>
</feature>
<feature type="transmembrane region" description="Helical" evidence="2">
    <location>
        <begin position="91"/>
        <end position="110"/>
    </location>
</feature>
<accession>A0ABS3G750</accession>
<organism evidence="4 5">
    <name type="scientific">Flagellimonas aurea</name>
    <dbReference type="NCBI Taxonomy" id="2915619"/>
    <lineage>
        <taxon>Bacteria</taxon>
        <taxon>Pseudomonadati</taxon>
        <taxon>Bacteroidota</taxon>
        <taxon>Flavobacteriia</taxon>
        <taxon>Flavobacteriales</taxon>
        <taxon>Flavobacteriaceae</taxon>
        <taxon>Flagellimonas</taxon>
    </lineage>
</organism>
<sequence>MLVFLLKSTACLTIFLVFYKLMLERESIHHFKRYFLLGALIASLIIPNLVFVEYIETVQPNTSAFSPMMEQGAAVTIEQPIPQTSVFDWQLLLWIIYGLGVIGFGLRFMANLLRIRLRIKKNPKFKENFVTKVLLKQALPPHTFFNFIFLNQKQHQEGNIPQEVLLHEETHAKQKHSLDILFIELAQVMLWFNPLIYLFKSSIKLNHEFLADKAVIKKSYDYSQYQNTLLSYLSNGIENHQSVGIANAINYSSIKKRFTVMKTKTSKTSFVLRSLLLLPLTALLLFGFSETKTITRTTPVELTETSLYPENKSFESTDGISSRSIQLAGLILDSETLSPLENAIITDSEGSTLAKTDNNGYYNIEFQVSSSGEIFFDFNVVKEGYNSLTRIQHWGNLQGKISSAIYIGLQQNESNTRQLSSLVPNVKNLDYETILTNYPEVKKDFVLAKKIEASKKGNQNVFLQLDEGFYLLSDSWIRLNSKNDLVLVDDETIVPAKTLNNLIKRNQIMGMTPLGPGSKAKYAIYTTEQTQNDGQKTINPIEIHINKNGKLLFQNKIVPLEDLKGELAKINDHLSFEERKKTIRSIINAEATTPKDVIQKVDGIFEEYGSATINIVGPKMLGQSSATREEMKEYNTLAKKYNAMDRNHMIIKKDEVMRLKTIYGKMSEKQRNDAEPFPDFPPPPPAPPAIGEPEPPKSPLSTTEVKEVSTPAPQMPPAPPAPKSPLEHIKEMADKGATFTLNGKEISAKEAMRTVQKNNKINIDIRGTKGDNPIVKLSVDPIEIDN</sequence>
<feature type="region of interest" description="Disordered" evidence="1">
    <location>
        <begin position="668"/>
        <end position="726"/>
    </location>
</feature>
<dbReference type="InterPro" id="IPR052173">
    <property type="entry name" value="Beta-lactam_resp_regulator"/>
</dbReference>
<reference evidence="4 5" key="1">
    <citation type="submission" date="2021-03" db="EMBL/GenBank/DDBJ databases">
        <title>Muricauda lutimaris sp. nov. and Muricauda ruestringensis sp. nov, two marine members of the Flavobacteriaceae isolated from deep sea sediments of Western Pacific.</title>
        <authorList>
            <person name="Zhao S."/>
            <person name="Liu R."/>
        </authorList>
    </citation>
    <scope>NUCLEOTIDE SEQUENCE [LARGE SCALE GENOMIC DNA]</scope>
    <source>
        <strain evidence="4 5">BC31-1-A7</strain>
    </source>
</reference>
<dbReference type="InterPro" id="IPR008756">
    <property type="entry name" value="Peptidase_M56"/>
</dbReference>
<evidence type="ECO:0000313" key="5">
    <source>
        <dbReference type="Proteomes" id="UP000664044"/>
    </source>
</evidence>
<keyword evidence="2" id="KW-0812">Transmembrane</keyword>
<keyword evidence="2" id="KW-0472">Membrane</keyword>
<dbReference type="RefSeq" id="WP_207034490.1">
    <property type="nucleotide sequence ID" value="NZ_JAFLNL010000007.1"/>
</dbReference>
<dbReference type="PANTHER" id="PTHR34978">
    <property type="entry name" value="POSSIBLE SENSOR-TRANSDUCER PROTEIN BLAR"/>
    <property type="match status" value="1"/>
</dbReference>